<gene>
    <name evidence="2" type="ORF">NC992_07575</name>
</gene>
<comment type="caution">
    <text evidence="2">The sequence shown here is derived from an EMBL/GenBank/DDBJ whole genome shotgun (WGS) entry which is preliminary data.</text>
</comment>
<dbReference type="RefSeq" id="WP_190696649.1">
    <property type="nucleotide sequence ID" value="NZ_JAMPKX010000002.1"/>
</dbReference>
<feature type="region of interest" description="Disordered" evidence="1">
    <location>
        <begin position="1"/>
        <end position="67"/>
    </location>
</feature>
<evidence type="ECO:0000256" key="1">
    <source>
        <dbReference type="SAM" id="MobiDB-lite"/>
    </source>
</evidence>
<evidence type="ECO:0000313" key="3">
    <source>
        <dbReference type="Proteomes" id="UP001482513"/>
    </source>
</evidence>
<accession>A0ABV0K457</accession>
<name>A0ABV0K457_9CYAN</name>
<proteinExistence type="predicted"/>
<keyword evidence="3" id="KW-1185">Reference proteome</keyword>
<sequence length="188" mass="20930">MVQRSSYPVSAHYQPPQPQPQPMHPHPVNPQSMPPRSVRPQPGPYAHAPHPRRTAPGAFPDQPQPRQVLMAGGMAGGSMLALAALLISPNPDQAKVQEAEAFTCIRQEQPKALVSRDQIKKLLETELQAPKATVQEFLQVPYCVLSPGKTESGLPAEREAYPLEFDPQTWLVVLYEGDRYAGYDFRFR</sequence>
<reference evidence="2 3" key="1">
    <citation type="submission" date="2022-04" db="EMBL/GenBank/DDBJ databases">
        <title>Positive selection, recombination, and allopatry shape intraspecific diversity of widespread and dominant cyanobacteria.</title>
        <authorList>
            <person name="Wei J."/>
            <person name="Shu W."/>
            <person name="Hu C."/>
        </authorList>
    </citation>
    <scope>NUCLEOTIDE SEQUENCE [LARGE SCALE GENOMIC DNA]</scope>
    <source>
        <strain evidence="2 3">DQ-A4</strain>
    </source>
</reference>
<dbReference type="Proteomes" id="UP001482513">
    <property type="component" value="Unassembled WGS sequence"/>
</dbReference>
<organism evidence="2 3">
    <name type="scientific">Leptolyngbya subtilissima DQ-A4</name>
    <dbReference type="NCBI Taxonomy" id="2933933"/>
    <lineage>
        <taxon>Bacteria</taxon>
        <taxon>Bacillati</taxon>
        <taxon>Cyanobacteriota</taxon>
        <taxon>Cyanophyceae</taxon>
        <taxon>Leptolyngbyales</taxon>
        <taxon>Leptolyngbyaceae</taxon>
        <taxon>Leptolyngbya group</taxon>
        <taxon>Leptolyngbya</taxon>
    </lineage>
</organism>
<evidence type="ECO:0000313" key="2">
    <source>
        <dbReference type="EMBL" id="MEP0946727.1"/>
    </source>
</evidence>
<protein>
    <submittedName>
        <fullName evidence="2">Uncharacterized protein</fullName>
    </submittedName>
</protein>
<feature type="compositionally biased region" description="Pro residues" evidence="1">
    <location>
        <begin position="15"/>
        <end position="28"/>
    </location>
</feature>
<dbReference type="EMBL" id="JAMPKX010000002">
    <property type="protein sequence ID" value="MEP0946727.1"/>
    <property type="molecule type" value="Genomic_DNA"/>
</dbReference>